<evidence type="ECO:0000256" key="1">
    <source>
        <dbReference type="SAM" id="MobiDB-lite"/>
    </source>
</evidence>
<dbReference type="AlphaFoldDB" id="A0AAD6U5J8"/>
<evidence type="ECO:0000256" key="2">
    <source>
        <dbReference type="SAM" id="Phobius"/>
    </source>
</evidence>
<reference evidence="3" key="1">
    <citation type="submission" date="2023-03" db="EMBL/GenBank/DDBJ databases">
        <title>Massive genome expansion in bonnet fungi (Mycena s.s.) driven by repeated elements and novel gene families across ecological guilds.</title>
        <authorList>
            <consortium name="Lawrence Berkeley National Laboratory"/>
            <person name="Harder C.B."/>
            <person name="Miyauchi S."/>
            <person name="Viragh M."/>
            <person name="Kuo A."/>
            <person name="Thoen E."/>
            <person name="Andreopoulos B."/>
            <person name="Lu D."/>
            <person name="Skrede I."/>
            <person name="Drula E."/>
            <person name="Henrissat B."/>
            <person name="Morin E."/>
            <person name="Kohler A."/>
            <person name="Barry K."/>
            <person name="LaButti K."/>
            <person name="Morin E."/>
            <person name="Salamov A."/>
            <person name="Lipzen A."/>
            <person name="Mereny Z."/>
            <person name="Hegedus B."/>
            <person name="Baldrian P."/>
            <person name="Stursova M."/>
            <person name="Weitz H."/>
            <person name="Taylor A."/>
            <person name="Grigoriev I.V."/>
            <person name="Nagy L.G."/>
            <person name="Martin F."/>
            <person name="Kauserud H."/>
        </authorList>
    </citation>
    <scope>NUCLEOTIDE SEQUENCE</scope>
    <source>
        <strain evidence="3">CBHHK173m</strain>
    </source>
</reference>
<keyword evidence="2" id="KW-1133">Transmembrane helix</keyword>
<feature type="compositionally biased region" description="Basic and acidic residues" evidence="1">
    <location>
        <begin position="1"/>
        <end position="15"/>
    </location>
</feature>
<evidence type="ECO:0000313" key="4">
    <source>
        <dbReference type="Proteomes" id="UP001222325"/>
    </source>
</evidence>
<feature type="transmembrane region" description="Helical" evidence="2">
    <location>
        <begin position="83"/>
        <end position="103"/>
    </location>
</feature>
<gene>
    <name evidence="3" type="ORF">B0H15DRAFT_951000</name>
</gene>
<feature type="region of interest" description="Disordered" evidence="1">
    <location>
        <begin position="1"/>
        <end position="27"/>
    </location>
</feature>
<name>A0AAD6U5J8_9AGAR</name>
<keyword evidence="4" id="KW-1185">Reference proteome</keyword>
<dbReference type="EMBL" id="JARJCN010000034">
    <property type="protein sequence ID" value="KAJ7085392.1"/>
    <property type="molecule type" value="Genomic_DNA"/>
</dbReference>
<sequence length="113" mass="12807">MDTTSERDPRARGDSLRLPTSPSAMMRPRYSLVPASDEDAARRLAYPASPASFDEDDEEEMLMRPSPVVYPPDPRFDMTPPPLWQRLGLILIIITSIMLAFWLQNGFWIGAII</sequence>
<accession>A0AAD6U5J8</accession>
<protein>
    <recommendedName>
        <fullName evidence="5">Transmembrane protein</fullName>
    </recommendedName>
</protein>
<keyword evidence="2" id="KW-0472">Membrane</keyword>
<evidence type="ECO:0008006" key="5">
    <source>
        <dbReference type="Google" id="ProtNLM"/>
    </source>
</evidence>
<keyword evidence="2" id="KW-0812">Transmembrane</keyword>
<organism evidence="3 4">
    <name type="scientific">Mycena belliarum</name>
    <dbReference type="NCBI Taxonomy" id="1033014"/>
    <lineage>
        <taxon>Eukaryota</taxon>
        <taxon>Fungi</taxon>
        <taxon>Dikarya</taxon>
        <taxon>Basidiomycota</taxon>
        <taxon>Agaricomycotina</taxon>
        <taxon>Agaricomycetes</taxon>
        <taxon>Agaricomycetidae</taxon>
        <taxon>Agaricales</taxon>
        <taxon>Marasmiineae</taxon>
        <taxon>Mycenaceae</taxon>
        <taxon>Mycena</taxon>
    </lineage>
</organism>
<dbReference type="Proteomes" id="UP001222325">
    <property type="component" value="Unassembled WGS sequence"/>
</dbReference>
<comment type="caution">
    <text evidence="3">The sequence shown here is derived from an EMBL/GenBank/DDBJ whole genome shotgun (WGS) entry which is preliminary data.</text>
</comment>
<evidence type="ECO:0000313" key="3">
    <source>
        <dbReference type="EMBL" id="KAJ7085392.1"/>
    </source>
</evidence>
<proteinExistence type="predicted"/>